<protein>
    <recommendedName>
        <fullName evidence="4">ABC transporter permease</fullName>
    </recommendedName>
</protein>
<feature type="transmembrane region" description="Helical" evidence="1">
    <location>
        <begin position="109"/>
        <end position="137"/>
    </location>
</feature>
<evidence type="ECO:0000256" key="1">
    <source>
        <dbReference type="SAM" id="Phobius"/>
    </source>
</evidence>
<dbReference type="Proteomes" id="UP001500571">
    <property type="component" value="Unassembled WGS sequence"/>
</dbReference>
<keyword evidence="1" id="KW-0812">Transmembrane</keyword>
<proteinExistence type="predicted"/>
<reference evidence="2 3" key="1">
    <citation type="journal article" date="2019" name="Int. J. Syst. Evol. Microbiol.">
        <title>The Global Catalogue of Microorganisms (GCM) 10K type strain sequencing project: providing services to taxonomists for standard genome sequencing and annotation.</title>
        <authorList>
            <consortium name="The Broad Institute Genomics Platform"/>
            <consortium name="The Broad Institute Genome Sequencing Center for Infectious Disease"/>
            <person name="Wu L."/>
            <person name="Ma J."/>
        </authorList>
    </citation>
    <scope>NUCLEOTIDE SEQUENCE [LARGE SCALE GENOMIC DNA]</scope>
    <source>
        <strain evidence="2 3">JCM 15309</strain>
    </source>
</reference>
<feature type="transmembrane region" description="Helical" evidence="1">
    <location>
        <begin position="272"/>
        <end position="292"/>
    </location>
</feature>
<comment type="caution">
    <text evidence="2">The sequence shown here is derived from an EMBL/GenBank/DDBJ whole genome shotgun (WGS) entry which is preliminary data.</text>
</comment>
<dbReference type="EMBL" id="BAAAPB010000005">
    <property type="protein sequence ID" value="GAA1973226.1"/>
    <property type="molecule type" value="Genomic_DNA"/>
</dbReference>
<evidence type="ECO:0000313" key="2">
    <source>
        <dbReference type="EMBL" id="GAA1973226.1"/>
    </source>
</evidence>
<gene>
    <name evidence="2" type="ORF">GCM10009798_38060</name>
</gene>
<feature type="transmembrane region" description="Helical" evidence="1">
    <location>
        <begin position="38"/>
        <end position="56"/>
    </location>
</feature>
<organism evidence="2 3">
    <name type="scientific">Nocardioides panacihumi</name>
    <dbReference type="NCBI Taxonomy" id="400774"/>
    <lineage>
        <taxon>Bacteria</taxon>
        <taxon>Bacillati</taxon>
        <taxon>Actinomycetota</taxon>
        <taxon>Actinomycetes</taxon>
        <taxon>Propionibacteriales</taxon>
        <taxon>Nocardioidaceae</taxon>
        <taxon>Nocardioides</taxon>
    </lineage>
</organism>
<dbReference type="RefSeq" id="WP_344047620.1">
    <property type="nucleotide sequence ID" value="NZ_BAAAPB010000005.1"/>
</dbReference>
<name>A0ABN2RQN2_9ACTN</name>
<evidence type="ECO:0000313" key="3">
    <source>
        <dbReference type="Proteomes" id="UP001500571"/>
    </source>
</evidence>
<evidence type="ECO:0008006" key="4">
    <source>
        <dbReference type="Google" id="ProtNLM"/>
    </source>
</evidence>
<keyword evidence="3" id="KW-1185">Reference proteome</keyword>
<sequence length="293" mass="30450">MSAGLARAMVPTPPAPDVSRATLLALAKADARRYARHPLFVLPCVLLIVLMIVDYVQNKGGGTNPMVATMTIAFLLGVFGFVIAHRLTTSLRRTRELVGTVPVDHQARTLSLCLACLVSGMAGAACAVHMLIVNALWPPQGIPPSAPVTWFGDYPAVDVLATLILMGPLAALGGPLLGVAVARWAPFRGSALLGVVVLVVATAIPASDDRGGAERLASAWPVLMDEHVENGKVLSTTFVASIEPVWALGWVLCLCGLAVVAALLRDPAHRRVLVIAGAALTLGAAVSFALALS</sequence>
<feature type="transmembrane region" description="Helical" evidence="1">
    <location>
        <begin position="189"/>
        <end position="206"/>
    </location>
</feature>
<accession>A0ABN2RQN2</accession>
<feature type="transmembrane region" description="Helical" evidence="1">
    <location>
        <begin position="68"/>
        <end position="88"/>
    </location>
</feature>
<feature type="transmembrane region" description="Helical" evidence="1">
    <location>
        <begin position="245"/>
        <end position="265"/>
    </location>
</feature>
<keyword evidence="1" id="KW-1133">Transmembrane helix</keyword>
<keyword evidence="1" id="KW-0472">Membrane</keyword>
<feature type="transmembrane region" description="Helical" evidence="1">
    <location>
        <begin position="157"/>
        <end position="182"/>
    </location>
</feature>